<dbReference type="OrthoDB" id="2266739at2759"/>
<organism evidence="2 3">
    <name type="scientific">Rhizopus azygosporus</name>
    <name type="common">Rhizopus microsporus var. azygosporus</name>
    <dbReference type="NCBI Taxonomy" id="86630"/>
    <lineage>
        <taxon>Eukaryota</taxon>
        <taxon>Fungi</taxon>
        <taxon>Fungi incertae sedis</taxon>
        <taxon>Mucoromycota</taxon>
        <taxon>Mucoromycotina</taxon>
        <taxon>Mucoromycetes</taxon>
        <taxon>Mucorales</taxon>
        <taxon>Mucorineae</taxon>
        <taxon>Rhizopodaceae</taxon>
        <taxon>Rhizopus</taxon>
    </lineage>
</organism>
<dbReference type="EMBL" id="PJQL01000087">
    <property type="protein sequence ID" value="RCH99987.1"/>
    <property type="molecule type" value="Genomic_DNA"/>
</dbReference>
<gene>
    <name evidence="2" type="ORF">CU097_014213</name>
</gene>
<sequence>MFVCAFRAQKVKAFVSSCGTTRLSGEKTFKSSDGNLVTIKYPEIVDEYKRHKSSSVDAANNLRDNLTSYHDIISTGRRTLSLFRITNKLESCWELSDLGLVSESIDCREREEKNKVGDCDSGCSVKTETNKVQKETNPPSTMFISSCRD</sequence>
<evidence type="ECO:0000313" key="2">
    <source>
        <dbReference type="EMBL" id="RCH99987.1"/>
    </source>
</evidence>
<proteinExistence type="predicted"/>
<keyword evidence="3" id="KW-1185">Reference proteome</keyword>
<reference evidence="2 3" key="1">
    <citation type="journal article" date="2018" name="G3 (Bethesda)">
        <title>Phylogenetic and Phylogenomic Definition of Rhizopus Species.</title>
        <authorList>
            <person name="Gryganskyi A.P."/>
            <person name="Golan J."/>
            <person name="Dolatabadi S."/>
            <person name="Mondo S."/>
            <person name="Robb S."/>
            <person name="Idnurm A."/>
            <person name="Muszewska A."/>
            <person name="Steczkiewicz K."/>
            <person name="Masonjones S."/>
            <person name="Liao H.L."/>
            <person name="Gajdeczka M.T."/>
            <person name="Anike F."/>
            <person name="Vuek A."/>
            <person name="Anishchenko I.M."/>
            <person name="Voigt K."/>
            <person name="de Hoog G.S."/>
            <person name="Smith M.E."/>
            <person name="Heitman J."/>
            <person name="Vilgalys R."/>
            <person name="Stajich J.E."/>
        </authorList>
    </citation>
    <scope>NUCLEOTIDE SEQUENCE [LARGE SCALE GENOMIC DNA]</scope>
    <source>
        <strain evidence="2 3">CBS 357.93</strain>
    </source>
</reference>
<accession>A0A367KCS8</accession>
<dbReference type="Proteomes" id="UP000252139">
    <property type="component" value="Unassembled WGS sequence"/>
</dbReference>
<dbReference type="STRING" id="86630.A0A367KCS8"/>
<protein>
    <submittedName>
        <fullName evidence="2">Uncharacterized protein</fullName>
    </submittedName>
</protein>
<evidence type="ECO:0000256" key="1">
    <source>
        <dbReference type="SAM" id="MobiDB-lite"/>
    </source>
</evidence>
<dbReference type="AlphaFoldDB" id="A0A367KCS8"/>
<feature type="compositionally biased region" description="Polar residues" evidence="1">
    <location>
        <begin position="135"/>
        <end position="149"/>
    </location>
</feature>
<name>A0A367KCS8_RHIAZ</name>
<feature type="region of interest" description="Disordered" evidence="1">
    <location>
        <begin position="130"/>
        <end position="149"/>
    </location>
</feature>
<evidence type="ECO:0000313" key="3">
    <source>
        <dbReference type="Proteomes" id="UP000252139"/>
    </source>
</evidence>
<comment type="caution">
    <text evidence="2">The sequence shown here is derived from an EMBL/GenBank/DDBJ whole genome shotgun (WGS) entry which is preliminary data.</text>
</comment>